<feature type="transmembrane region" description="Helical" evidence="1">
    <location>
        <begin position="54"/>
        <end position="72"/>
    </location>
</feature>
<keyword evidence="1" id="KW-0472">Membrane</keyword>
<comment type="caution">
    <text evidence="2">The sequence shown here is derived from an EMBL/GenBank/DDBJ whole genome shotgun (WGS) entry which is preliminary data.</text>
</comment>
<accession>A0ABS4QRZ5</accession>
<proteinExistence type="predicted"/>
<evidence type="ECO:0000256" key="1">
    <source>
        <dbReference type="SAM" id="Phobius"/>
    </source>
</evidence>
<dbReference type="EMBL" id="JAGGMR010000001">
    <property type="protein sequence ID" value="MBP2194496.1"/>
    <property type="molecule type" value="Genomic_DNA"/>
</dbReference>
<feature type="transmembrane region" description="Helical" evidence="1">
    <location>
        <begin position="21"/>
        <end position="42"/>
    </location>
</feature>
<keyword evidence="1" id="KW-0812">Transmembrane</keyword>
<dbReference type="RefSeq" id="WP_209897614.1">
    <property type="nucleotide sequence ID" value="NZ_JAGGMR010000001.1"/>
</dbReference>
<gene>
    <name evidence="2" type="ORF">BJ987_007397</name>
</gene>
<dbReference type="Proteomes" id="UP001519325">
    <property type="component" value="Unassembled WGS sequence"/>
</dbReference>
<keyword evidence="1" id="KW-1133">Transmembrane helix</keyword>
<reference evidence="2 3" key="1">
    <citation type="submission" date="2021-03" db="EMBL/GenBank/DDBJ databases">
        <title>Sequencing the genomes of 1000 actinobacteria strains.</title>
        <authorList>
            <person name="Klenk H.-P."/>
        </authorList>
    </citation>
    <scope>NUCLEOTIDE SEQUENCE [LARGE SCALE GENOMIC DNA]</scope>
    <source>
        <strain evidence="2 3">DSM 45516</strain>
    </source>
</reference>
<evidence type="ECO:0000313" key="2">
    <source>
        <dbReference type="EMBL" id="MBP2194496.1"/>
    </source>
</evidence>
<evidence type="ECO:0000313" key="3">
    <source>
        <dbReference type="Proteomes" id="UP001519325"/>
    </source>
</evidence>
<sequence>MSHHIEVAARDDNCRITLTVWALKGVMFAACALAFGGMWLLFDQPIDGGEWGWLALRGVVSAALFIGFSLLYERR</sequence>
<protein>
    <submittedName>
        <fullName evidence="2">Type VI protein secretion system component VasF</fullName>
    </submittedName>
</protein>
<organism evidence="2 3">
    <name type="scientific">Nocardia goodfellowii</name>
    <dbReference type="NCBI Taxonomy" id="882446"/>
    <lineage>
        <taxon>Bacteria</taxon>
        <taxon>Bacillati</taxon>
        <taxon>Actinomycetota</taxon>
        <taxon>Actinomycetes</taxon>
        <taxon>Mycobacteriales</taxon>
        <taxon>Nocardiaceae</taxon>
        <taxon>Nocardia</taxon>
    </lineage>
</organism>
<name>A0ABS4QRZ5_9NOCA</name>
<keyword evidence="3" id="KW-1185">Reference proteome</keyword>